<proteinExistence type="predicted"/>
<accession>A0A1J4NE74</accession>
<dbReference type="Pfam" id="PF14019">
    <property type="entry name" value="DUF4235"/>
    <property type="match status" value="1"/>
</dbReference>
<dbReference type="RefSeq" id="WP_045547231.1">
    <property type="nucleotide sequence ID" value="NZ_JZDQ02000001.1"/>
</dbReference>
<organism evidence="1 2">
    <name type="scientific">Nocardioides luteus</name>
    <dbReference type="NCBI Taxonomy" id="1844"/>
    <lineage>
        <taxon>Bacteria</taxon>
        <taxon>Bacillati</taxon>
        <taxon>Actinomycetota</taxon>
        <taxon>Actinomycetes</taxon>
        <taxon>Propionibacteriales</taxon>
        <taxon>Nocardioidaceae</taxon>
        <taxon>Nocardioides</taxon>
    </lineage>
</organism>
<dbReference type="Proteomes" id="UP000033772">
    <property type="component" value="Unassembled WGS sequence"/>
</dbReference>
<comment type="caution">
    <text evidence="1">The sequence shown here is derived from an EMBL/GenBank/DDBJ whole genome shotgun (WGS) entry which is preliminary data.</text>
</comment>
<dbReference type="STRING" id="1844.UG56_000535"/>
<sequence>MSKSTKAGSDSGAKGDKVWAIMALVSGIGAAKVTNKVLSSGWKASTGRKPPANPADPDVRLVEAVLWSAATGATVALARMFAQRRAANYYVKSVGRLPKQLEKDER</sequence>
<name>A0A1J4NE74_9ACTN</name>
<dbReference type="InterPro" id="IPR025329">
    <property type="entry name" value="DUF4235"/>
</dbReference>
<gene>
    <name evidence="1" type="ORF">UG56_000535</name>
</gene>
<evidence type="ECO:0000313" key="2">
    <source>
        <dbReference type="Proteomes" id="UP000033772"/>
    </source>
</evidence>
<keyword evidence="2" id="KW-1185">Reference proteome</keyword>
<protein>
    <recommendedName>
        <fullName evidence="3">DUF4235 domain-containing protein</fullName>
    </recommendedName>
</protein>
<reference evidence="1" key="1">
    <citation type="submission" date="2016-10" db="EMBL/GenBank/DDBJ databases">
        <title>Draft Genome Sequence of Nocardioides luteus Strain BAFB, an Alkane-Degrading Bacterium Isolated from JP-7 Polluted Soil.</title>
        <authorList>
            <person name="Brown L."/>
            <person name="Ruiz O.N."/>
            <person name="Gunasekera T."/>
        </authorList>
    </citation>
    <scope>NUCLEOTIDE SEQUENCE [LARGE SCALE GENOMIC DNA]</scope>
    <source>
        <strain evidence="1">BAFB</strain>
    </source>
</reference>
<evidence type="ECO:0000313" key="1">
    <source>
        <dbReference type="EMBL" id="OIJ28753.1"/>
    </source>
</evidence>
<dbReference type="EMBL" id="JZDQ02000001">
    <property type="protein sequence ID" value="OIJ28753.1"/>
    <property type="molecule type" value="Genomic_DNA"/>
</dbReference>
<dbReference type="OrthoDB" id="6293727at2"/>
<evidence type="ECO:0008006" key="3">
    <source>
        <dbReference type="Google" id="ProtNLM"/>
    </source>
</evidence>
<dbReference type="AlphaFoldDB" id="A0A1J4NE74"/>